<keyword evidence="5 11" id="KW-0812">Transmembrane</keyword>
<dbReference type="GO" id="GO:0016020">
    <property type="term" value="C:membrane"/>
    <property type="evidence" value="ECO:0007669"/>
    <property type="project" value="UniProtKB-SubCell"/>
</dbReference>
<dbReference type="PATRIC" id="fig|1156395.6.peg.508"/>
<keyword evidence="14" id="KW-1185">Reference proteome</keyword>
<dbReference type="AlphaFoldDB" id="A0A1B9F7X2"/>
<evidence type="ECO:0000256" key="6">
    <source>
        <dbReference type="ARBA" id="ARBA00022801"/>
    </source>
</evidence>
<name>A0A1B9F7X2_9BACT</name>
<dbReference type="RefSeq" id="WP_067616060.1">
    <property type="nucleotide sequence ID" value="NZ_MAGO01000002.1"/>
</dbReference>
<dbReference type="SUPFAM" id="SSF50156">
    <property type="entry name" value="PDZ domain-like"/>
    <property type="match status" value="1"/>
</dbReference>
<evidence type="ECO:0000256" key="3">
    <source>
        <dbReference type="ARBA" id="ARBA00007931"/>
    </source>
</evidence>
<comment type="subcellular location">
    <subcellularLocation>
        <location evidence="2">Membrane</location>
        <topology evidence="2">Multi-pass membrane protein</topology>
    </subcellularLocation>
</comment>
<dbReference type="Proteomes" id="UP000093080">
    <property type="component" value="Unassembled WGS sequence"/>
</dbReference>
<feature type="domain" description="PDZ" evidence="12">
    <location>
        <begin position="128"/>
        <end position="194"/>
    </location>
</feature>
<dbReference type="CDD" id="cd23081">
    <property type="entry name" value="cpPDZ_EcRseP-like"/>
    <property type="match status" value="1"/>
</dbReference>
<dbReference type="PANTHER" id="PTHR42837:SF2">
    <property type="entry name" value="MEMBRANE METALLOPROTEASE ARASP2, CHLOROPLASTIC-RELATED"/>
    <property type="match status" value="1"/>
</dbReference>
<evidence type="ECO:0000259" key="12">
    <source>
        <dbReference type="PROSITE" id="PS50106"/>
    </source>
</evidence>
<dbReference type="GO" id="GO:0046872">
    <property type="term" value="F:metal ion binding"/>
    <property type="evidence" value="ECO:0007669"/>
    <property type="project" value="UniProtKB-KW"/>
</dbReference>
<evidence type="ECO:0000256" key="11">
    <source>
        <dbReference type="RuleBase" id="RU362031"/>
    </source>
</evidence>
<feature type="transmembrane region" description="Helical" evidence="11">
    <location>
        <begin position="6"/>
        <end position="26"/>
    </location>
</feature>
<dbReference type="Gene3D" id="2.30.42.10">
    <property type="match status" value="1"/>
</dbReference>
<organism evidence="13 14">
    <name type="scientific">Dissulfuribacter thermophilus</name>
    <dbReference type="NCBI Taxonomy" id="1156395"/>
    <lineage>
        <taxon>Bacteria</taxon>
        <taxon>Pseudomonadati</taxon>
        <taxon>Thermodesulfobacteriota</taxon>
        <taxon>Dissulfuribacteria</taxon>
        <taxon>Dissulfuribacterales</taxon>
        <taxon>Dissulfuribacteraceae</taxon>
        <taxon>Dissulfuribacter</taxon>
    </lineage>
</organism>
<dbReference type="GO" id="GO:0004222">
    <property type="term" value="F:metalloendopeptidase activity"/>
    <property type="evidence" value="ECO:0007669"/>
    <property type="project" value="InterPro"/>
</dbReference>
<comment type="similarity">
    <text evidence="3 11">Belongs to the peptidase M50B family.</text>
</comment>
<dbReference type="InterPro" id="IPR036034">
    <property type="entry name" value="PDZ_sf"/>
</dbReference>
<dbReference type="OrthoDB" id="9782003at2"/>
<evidence type="ECO:0000256" key="2">
    <source>
        <dbReference type="ARBA" id="ARBA00004141"/>
    </source>
</evidence>
<comment type="cofactor">
    <cofactor evidence="1 11">
        <name>Zn(2+)</name>
        <dbReference type="ChEBI" id="CHEBI:29105"/>
    </cofactor>
</comment>
<evidence type="ECO:0000256" key="7">
    <source>
        <dbReference type="ARBA" id="ARBA00022833"/>
    </source>
</evidence>
<dbReference type="InterPro" id="IPR008915">
    <property type="entry name" value="Peptidase_M50"/>
</dbReference>
<dbReference type="InterPro" id="IPR041489">
    <property type="entry name" value="PDZ_6"/>
</dbReference>
<dbReference type="InterPro" id="IPR004387">
    <property type="entry name" value="Pept_M50_Zn"/>
</dbReference>
<keyword evidence="9 11" id="KW-0482">Metalloprotease</keyword>
<dbReference type="InterPro" id="IPR001478">
    <property type="entry name" value="PDZ"/>
</dbReference>
<keyword evidence="4 13" id="KW-0645">Protease</keyword>
<feature type="transmembrane region" description="Helical" evidence="11">
    <location>
        <begin position="334"/>
        <end position="356"/>
    </location>
</feature>
<reference evidence="13 14" key="1">
    <citation type="submission" date="2016-06" db="EMBL/GenBank/DDBJ databases">
        <title>Respiratory ammonification of nitrate coupled to the oxidation of elemental sulfur in deep-sea autotrophic thermophilic bacteria.</title>
        <authorList>
            <person name="Slobodkina G.B."/>
            <person name="Mardanov A.V."/>
            <person name="Ravin N.V."/>
            <person name="Frolova A.A."/>
            <person name="Viryasiv M.B."/>
            <person name="Chernyh N.A."/>
            <person name="Bonch-Osmolovskaya E.A."/>
            <person name="Slobodkin A.I."/>
        </authorList>
    </citation>
    <scope>NUCLEOTIDE SEQUENCE [LARGE SCALE GENOMIC DNA]</scope>
    <source>
        <strain evidence="13 14">S69</strain>
    </source>
</reference>
<evidence type="ECO:0000313" key="14">
    <source>
        <dbReference type="Proteomes" id="UP000093080"/>
    </source>
</evidence>
<keyword evidence="6 11" id="KW-0378">Hydrolase</keyword>
<dbReference type="EC" id="3.4.24.-" evidence="11"/>
<dbReference type="PANTHER" id="PTHR42837">
    <property type="entry name" value="REGULATOR OF SIGMA-E PROTEASE RSEP"/>
    <property type="match status" value="1"/>
</dbReference>
<dbReference type="CDD" id="cd06163">
    <property type="entry name" value="S2P-M50_PDZ_RseP-like"/>
    <property type="match status" value="1"/>
</dbReference>
<evidence type="ECO:0000256" key="10">
    <source>
        <dbReference type="ARBA" id="ARBA00023136"/>
    </source>
</evidence>
<keyword evidence="8 11" id="KW-1133">Transmembrane helix</keyword>
<dbReference type="Pfam" id="PF02163">
    <property type="entry name" value="Peptidase_M50"/>
    <property type="match status" value="1"/>
</dbReference>
<evidence type="ECO:0000256" key="9">
    <source>
        <dbReference type="ARBA" id="ARBA00023049"/>
    </source>
</evidence>
<gene>
    <name evidence="13" type="ORF">DBT_0501</name>
</gene>
<evidence type="ECO:0000256" key="4">
    <source>
        <dbReference type="ARBA" id="ARBA00022670"/>
    </source>
</evidence>
<proteinExistence type="inferred from homology"/>
<keyword evidence="10 11" id="KW-0472">Membrane</keyword>
<dbReference type="GO" id="GO:0006508">
    <property type="term" value="P:proteolysis"/>
    <property type="evidence" value="ECO:0007669"/>
    <property type="project" value="UniProtKB-KW"/>
</dbReference>
<feature type="transmembrane region" description="Helical" evidence="11">
    <location>
        <begin position="95"/>
        <end position="120"/>
    </location>
</feature>
<evidence type="ECO:0000256" key="8">
    <source>
        <dbReference type="ARBA" id="ARBA00022989"/>
    </source>
</evidence>
<dbReference type="STRING" id="1156395.DBT_0501"/>
<dbReference type="SMART" id="SM00228">
    <property type="entry name" value="PDZ"/>
    <property type="match status" value="1"/>
</dbReference>
<comment type="caution">
    <text evidence="13">The sequence shown here is derived from an EMBL/GenBank/DDBJ whole genome shotgun (WGS) entry which is preliminary data.</text>
</comment>
<dbReference type="EMBL" id="MAGO01000002">
    <property type="protein sequence ID" value="OCC16039.1"/>
    <property type="molecule type" value="Genomic_DNA"/>
</dbReference>
<evidence type="ECO:0000256" key="1">
    <source>
        <dbReference type="ARBA" id="ARBA00001947"/>
    </source>
</evidence>
<evidence type="ECO:0000256" key="5">
    <source>
        <dbReference type="ARBA" id="ARBA00022692"/>
    </source>
</evidence>
<keyword evidence="7 11" id="KW-0862">Zinc</keyword>
<accession>A0A1B9F7X2</accession>
<dbReference type="PROSITE" id="PS50106">
    <property type="entry name" value="PDZ"/>
    <property type="match status" value="1"/>
</dbReference>
<dbReference type="Pfam" id="PF17820">
    <property type="entry name" value="PDZ_6"/>
    <property type="match status" value="1"/>
</dbReference>
<feature type="transmembrane region" description="Helical" evidence="11">
    <location>
        <begin position="281"/>
        <end position="313"/>
    </location>
</feature>
<dbReference type="NCBIfam" id="TIGR00054">
    <property type="entry name" value="RIP metalloprotease RseP"/>
    <property type="match status" value="1"/>
</dbReference>
<protein>
    <recommendedName>
        <fullName evidence="11">Zinc metalloprotease</fullName>
        <ecNumber evidence="11">3.4.24.-</ecNumber>
    </recommendedName>
</protein>
<sequence>MITTIWAFILVLSGLILVHELGHFLVARGFGVRVLKFSIGFGPRIFGIIKNGTDYCISLFPLGGFVKMLGEQPDEEVSPKDLPGSFSHRPVWQRALIVAAGPLSNFLFAWVVFFFILVLYGNPVLLPVIGEVTPDSPAMAAGLKPGDKILMINDIPIDTWEEVSEKIKSMGERPLKLVVERGGQQFSITVTPKINTVKNVFGEEVKVPLIGVTAAGNLRVENVNPIKGTLLAFERTWDLIALTVKGFLKIFERTVPLSSLGGPILIAQMAGQQAELGLLNLFYFMALLSINLGFLNLLPIPVLDGGHLFFYLIEAVIGRPLTMRQMEFAQRIGFFILGTLMFIVFYNDILRLLGLAPNPLKP</sequence>
<evidence type="ECO:0000313" key="13">
    <source>
        <dbReference type="EMBL" id="OCC16039.1"/>
    </source>
</evidence>
<keyword evidence="11" id="KW-0479">Metal-binding</keyword>